<evidence type="ECO:0000313" key="2">
    <source>
        <dbReference type="Proteomes" id="UP000182567"/>
    </source>
</evidence>
<gene>
    <name evidence="1" type="ORF">BLL42_22300</name>
</gene>
<dbReference type="Proteomes" id="UP000182567">
    <property type="component" value="Chromosome"/>
</dbReference>
<accession>A0A1J0ER76</accession>
<name>A0A1J0ER76_9PSED</name>
<reference evidence="2" key="1">
    <citation type="submission" date="2016-10" db="EMBL/GenBank/DDBJ databases">
        <title>Pseudomonas frederiksbergensis ERGS4:02 complete genome.</title>
        <authorList>
            <person name="Kumar R."/>
            <person name="Acharya V."/>
            <person name="Singh D."/>
        </authorList>
    </citation>
    <scope>NUCLEOTIDE SEQUENCE [LARGE SCALE GENOMIC DNA]</scope>
    <source>
        <strain evidence="2">ERGS4:02</strain>
    </source>
</reference>
<proteinExistence type="predicted"/>
<dbReference type="AlphaFoldDB" id="A0A1J0ER76"/>
<evidence type="ECO:0000313" key="1">
    <source>
        <dbReference type="EMBL" id="APC18320.1"/>
    </source>
</evidence>
<dbReference type="EMBL" id="CP017886">
    <property type="protein sequence ID" value="APC18320.1"/>
    <property type="molecule type" value="Genomic_DNA"/>
</dbReference>
<sequence length="298" mass="34108">MTDADAVRQGLMVSVADRVNKLIEPSYYRAQLTMLDKEATRYCDSIDAFSQAPSVFATDAVVHTLHRALHEMMGYALILLEDAAHNVTEVEGYFSAWRRKRETPFEVYKGTEQIIYGTYSGMTHADRAPYTPVAVLRTAIELRLRGAFCVSSYVNPEKPDELIPIDLSKLFEAVQTHQKNIEFNVNLHDVWKIYRWSNFYLHGGARDFPWVPGFLLQYLRPLFADPRTNPNGSWSINGGIRMKRETWRAVREALLTPIERPGLLQRLSNAWRALRARKTSPLGLPTVEERAAECTFLN</sequence>
<organism evidence="1 2">
    <name type="scientific">Pseudomonas frederiksbergensis</name>
    <dbReference type="NCBI Taxonomy" id="104087"/>
    <lineage>
        <taxon>Bacteria</taxon>
        <taxon>Pseudomonadati</taxon>
        <taxon>Pseudomonadota</taxon>
        <taxon>Gammaproteobacteria</taxon>
        <taxon>Pseudomonadales</taxon>
        <taxon>Pseudomonadaceae</taxon>
        <taxon>Pseudomonas</taxon>
    </lineage>
</organism>
<protein>
    <submittedName>
        <fullName evidence="1">Uncharacterized protein</fullName>
    </submittedName>
</protein>